<sequence length="66" mass="7879">MASRSWITSKLVKRLVTQLQLSPKKALKHVKEDYNVHIHYKIISRALKTAREEVIENKKEQFRKFS</sequence>
<protein>
    <submittedName>
        <fullName evidence="1">Uncharacterized protein</fullName>
    </submittedName>
</protein>
<keyword evidence="2" id="KW-1185">Reference proteome</keyword>
<organism evidence="1 2">
    <name type="scientific">Arachis hypogaea</name>
    <name type="common">Peanut</name>
    <dbReference type="NCBI Taxonomy" id="3818"/>
    <lineage>
        <taxon>Eukaryota</taxon>
        <taxon>Viridiplantae</taxon>
        <taxon>Streptophyta</taxon>
        <taxon>Embryophyta</taxon>
        <taxon>Tracheophyta</taxon>
        <taxon>Spermatophyta</taxon>
        <taxon>Magnoliopsida</taxon>
        <taxon>eudicotyledons</taxon>
        <taxon>Gunneridae</taxon>
        <taxon>Pentapetalae</taxon>
        <taxon>rosids</taxon>
        <taxon>fabids</taxon>
        <taxon>Fabales</taxon>
        <taxon>Fabaceae</taxon>
        <taxon>Papilionoideae</taxon>
        <taxon>50 kb inversion clade</taxon>
        <taxon>dalbergioids sensu lato</taxon>
        <taxon>Dalbergieae</taxon>
        <taxon>Pterocarpus clade</taxon>
        <taxon>Arachis</taxon>
    </lineage>
</organism>
<proteinExistence type="predicted"/>
<accession>A0A445BVD1</accession>
<evidence type="ECO:0000313" key="1">
    <source>
        <dbReference type="EMBL" id="RYR42602.1"/>
    </source>
</evidence>
<reference evidence="1 2" key="1">
    <citation type="submission" date="2019-01" db="EMBL/GenBank/DDBJ databases">
        <title>Sequencing of cultivated peanut Arachis hypogaea provides insights into genome evolution and oil improvement.</title>
        <authorList>
            <person name="Chen X."/>
        </authorList>
    </citation>
    <scope>NUCLEOTIDE SEQUENCE [LARGE SCALE GENOMIC DNA]</scope>
    <source>
        <strain evidence="2">cv. Fuhuasheng</strain>
        <tissue evidence="1">Leaves</tissue>
    </source>
</reference>
<dbReference type="Proteomes" id="UP000289738">
    <property type="component" value="Chromosome A08"/>
</dbReference>
<dbReference type="EMBL" id="SDMP01000008">
    <property type="protein sequence ID" value="RYR42602.1"/>
    <property type="molecule type" value="Genomic_DNA"/>
</dbReference>
<evidence type="ECO:0000313" key="2">
    <source>
        <dbReference type="Proteomes" id="UP000289738"/>
    </source>
</evidence>
<dbReference type="AlphaFoldDB" id="A0A445BVD1"/>
<gene>
    <name evidence="1" type="ORF">Ahy_A08g039058</name>
</gene>
<comment type="caution">
    <text evidence="1">The sequence shown here is derived from an EMBL/GenBank/DDBJ whole genome shotgun (WGS) entry which is preliminary data.</text>
</comment>
<name>A0A445BVD1_ARAHY</name>